<name>A0A426QLU4_9GAMM</name>
<protein>
    <recommendedName>
        <fullName evidence="5">PBP domain-containing protein</fullName>
    </recommendedName>
</protein>
<dbReference type="RefSeq" id="WP_125182070.1">
    <property type="nucleotide sequence ID" value="NZ_QZMU01000001.1"/>
</dbReference>
<keyword evidence="2" id="KW-0732">Signal</keyword>
<accession>A0A426QLU4</accession>
<comment type="caution">
    <text evidence="3">The sequence shown here is derived from an EMBL/GenBank/DDBJ whole genome shotgun (WGS) entry which is preliminary data.</text>
</comment>
<proteinExistence type="predicted"/>
<evidence type="ECO:0000256" key="2">
    <source>
        <dbReference type="SAM" id="SignalP"/>
    </source>
</evidence>
<feature type="region of interest" description="Disordered" evidence="1">
    <location>
        <begin position="568"/>
        <end position="597"/>
    </location>
</feature>
<sequence>MRTKLNLVAASVAMAVSGGAQAGALGAANEIFIGGATAPQNFLREDLTIRVCDPSDPIQVFVDEVESLPSETPGGGILNQGDHVVVRCTVKGSFPAPMGGADLAVYKYNGGSSTGVAPVSDPDGASPGNKIYLDASVAGCDAVTNSQGDNAWPIGLTGNSYELYECTDPSLIKNQDPDAGISDIEPAPFVGPLALSAGTEPLGVAQRPTQEFEDKGNLDIKPGPGLLFGTAVTLPMYDDLVESQANAGMLPADCAVTQGSTRAERDAVRCMPSLPSAFIKSVFLGQVKSWADAAPYGLPLNPTSFNGGVNQGNNVHLCKRTNGSGTHAQFSINFLGTNCRANSNLSMVEQNDGVSFAGIGLVGMYANSGSSDMDDCLNALGTGNGFDGDFAGLPQTDAANFGTGDSSVVPGKDLDPSAGVVQTASGSHPLGITYNNGGVPFTAYGMGYNSLEKNTKLNLAYRFVKVDGVAPTLENAISGEYKDVYYLSYQNRVVNGEPDLRTGGIRTTPADATEKAVAKEYFKVWNAVAASAVKAVNETLVVDPNGTLGDADDWQGGYVTPVAGASAAYDGSNPETPWSRQTLSGAPDSCQDLGAVR</sequence>
<evidence type="ECO:0000256" key="1">
    <source>
        <dbReference type="SAM" id="MobiDB-lite"/>
    </source>
</evidence>
<reference evidence="3 4" key="1">
    <citation type="journal article" date="2010" name="Int. J. Syst. Evol. Microbiol.">
        <title>Thiohalobacter thiocyanaticus gen. nov., sp. nov., a moderately halophilic, sulfur-oxidizing gammaproteobacterium from hypersaline lakes, that utilizes thiocyanate.</title>
        <authorList>
            <person name="Sorokin D.Y."/>
            <person name="Kovaleva O.L."/>
            <person name="Tourova T.P."/>
            <person name="Muyzer G."/>
        </authorList>
    </citation>
    <scope>NUCLEOTIDE SEQUENCE [LARGE SCALE GENOMIC DNA]</scope>
    <source>
        <strain evidence="3 4">Hrh1</strain>
    </source>
</reference>
<keyword evidence="4" id="KW-1185">Reference proteome</keyword>
<dbReference type="AlphaFoldDB" id="A0A426QLU4"/>
<dbReference type="Gene3D" id="3.40.190.10">
    <property type="entry name" value="Periplasmic binding protein-like II"/>
    <property type="match status" value="1"/>
</dbReference>
<feature type="signal peptide" evidence="2">
    <location>
        <begin position="1"/>
        <end position="22"/>
    </location>
</feature>
<dbReference type="EMBL" id="QZMU01000001">
    <property type="protein sequence ID" value="RRQ22730.1"/>
    <property type="molecule type" value="Genomic_DNA"/>
</dbReference>
<evidence type="ECO:0008006" key="5">
    <source>
        <dbReference type="Google" id="ProtNLM"/>
    </source>
</evidence>
<evidence type="ECO:0000313" key="4">
    <source>
        <dbReference type="Proteomes" id="UP000287798"/>
    </source>
</evidence>
<dbReference type="OrthoDB" id="5559748at2"/>
<gene>
    <name evidence="3" type="ORF">D6C00_12870</name>
</gene>
<organism evidence="3 4">
    <name type="scientific">Thiohalobacter thiocyanaticus</name>
    <dbReference type="NCBI Taxonomy" id="585455"/>
    <lineage>
        <taxon>Bacteria</taxon>
        <taxon>Pseudomonadati</taxon>
        <taxon>Pseudomonadota</taxon>
        <taxon>Gammaproteobacteria</taxon>
        <taxon>Thiohalobacterales</taxon>
        <taxon>Thiohalobacteraceae</taxon>
        <taxon>Thiohalobacter</taxon>
    </lineage>
</organism>
<feature type="compositionally biased region" description="Polar residues" evidence="1">
    <location>
        <begin position="573"/>
        <end position="584"/>
    </location>
</feature>
<feature type="chain" id="PRO_5019298043" description="PBP domain-containing protein" evidence="2">
    <location>
        <begin position="23"/>
        <end position="597"/>
    </location>
</feature>
<evidence type="ECO:0000313" key="3">
    <source>
        <dbReference type="EMBL" id="RRQ22730.1"/>
    </source>
</evidence>
<dbReference type="Proteomes" id="UP000287798">
    <property type="component" value="Unassembled WGS sequence"/>
</dbReference>